<accession>A0AAW3JTM4</accession>
<comment type="caution">
    <text evidence="5">The sequence shown here is derived from an EMBL/GenBank/DDBJ whole genome shotgun (WGS) entry which is preliminary data.</text>
</comment>
<keyword evidence="3" id="KW-0238">DNA-binding</keyword>
<dbReference type="InterPro" id="IPR036388">
    <property type="entry name" value="WH-like_DNA-bd_sf"/>
</dbReference>
<evidence type="ECO:0000256" key="3">
    <source>
        <dbReference type="ARBA" id="ARBA00023125"/>
    </source>
</evidence>
<evidence type="ECO:0000256" key="1">
    <source>
        <dbReference type="ARBA" id="ARBA00011046"/>
    </source>
</evidence>
<dbReference type="SUPFAM" id="SSF46785">
    <property type="entry name" value="Winged helix' DNA-binding domain"/>
    <property type="match status" value="1"/>
</dbReference>
<dbReference type="PIRSF" id="PIRSF019455">
    <property type="entry name" value="CopR_AtkY"/>
    <property type="match status" value="1"/>
</dbReference>
<dbReference type="InterPro" id="IPR005650">
    <property type="entry name" value="BlaI_family"/>
</dbReference>
<name>A0AAW3JTM4_9FIRM</name>
<proteinExistence type="inferred from homology"/>
<dbReference type="Pfam" id="PF03965">
    <property type="entry name" value="Penicillinase_R"/>
    <property type="match status" value="1"/>
</dbReference>
<keyword evidence="2" id="KW-0805">Transcription regulation</keyword>
<dbReference type="Proteomes" id="UP000050833">
    <property type="component" value="Unassembled WGS sequence"/>
</dbReference>
<evidence type="ECO:0000256" key="4">
    <source>
        <dbReference type="ARBA" id="ARBA00023163"/>
    </source>
</evidence>
<dbReference type="RefSeq" id="WP_022013877.1">
    <property type="nucleotide sequence ID" value="NZ_DBGBRS010000045.1"/>
</dbReference>
<evidence type="ECO:0000256" key="2">
    <source>
        <dbReference type="ARBA" id="ARBA00023015"/>
    </source>
</evidence>
<gene>
    <name evidence="5" type="ORF">APZ18_01495</name>
</gene>
<sequence>MNRRTTEISQCELTVMKCIWDLKAETGEVTCAQVMEKLKEDYGLTYKDTTVYTFLKNLINKGFVSSEKKGITYYTPIRKEEDYRTDLLKQSKKFWFNDSVADFVEAVLKLDTITAEDKKKIKGLIK</sequence>
<dbReference type="GO" id="GO:0045892">
    <property type="term" value="P:negative regulation of DNA-templated transcription"/>
    <property type="evidence" value="ECO:0007669"/>
    <property type="project" value="InterPro"/>
</dbReference>
<keyword evidence="4" id="KW-0804">Transcription</keyword>
<protein>
    <recommendedName>
        <fullName evidence="7">Penicillinase repressor</fullName>
    </recommendedName>
</protein>
<evidence type="ECO:0000313" key="5">
    <source>
        <dbReference type="EMBL" id="KQC85902.1"/>
    </source>
</evidence>
<evidence type="ECO:0008006" key="7">
    <source>
        <dbReference type="Google" id="ProtNLM"/>
    </source>
</evidence>
<dbReference type="EMBL" id="LLKB01000001">
    <property type="protein sequence ID" value="KQC85902.1"/>
    <property type="molecule type" value="Genomic_DNA"/>
</dbReference>
<dbReference type="Gene3D" id="1.10.10.10">
    <property type="entry name" value="Winged helix-like DNA-binding domain superfamily/Winged helix DNA-binding domain"/>
    <property type="match status" value="1"/>
</dbReference>
<comment type="similarity">
    <text evidence="1">Belongs to the BlaI transcriptional regulatory family.</text>
</comment>
<organism evidence="5 6">
    <name type="scientific">Butyribacter intestini</name>
    <dbReference type="NCBI Taxonomy" id="1703332"/>
    <lineage>
        <taxon>Bacteria</taxon>
        <taxon>Bacillati</taxon>
        <taxon>Bacillota</taxon>
        <taxon>Clostridia</taxon>
        <taxon>Lachnospirales</taxon>
        <taxon>Lachnospiraceae</taxon>
        <taxon>Butyribacter</taxon>
    </lineage>
</organism>
<dbReference type="AlphaFoldDB" id="A0AAW3JTM4"/>
<dbReference type="GO" id="GO:0003677">
    <property type="term" value="F:DNA binding"/>
    <property type="evidence" value="ECO:0007669"/>
    <property type="project" value="UniProtKB-KW"/>
</dbReference>
<keyword evidence="6" id="KW-1185">Reference proteome</keyword>
<dbReference type="InterPro" id="IPR036390">
    <property type="entry name" value="WH_DNA-bd_sf"/>
</dbReference>
<reference evidence="5 6" key="1">
    <citation type="submission" date="2015-10" db="EMBL/GenBank/DDBJ databases">
        <title>Butyribacter intestini gen. nov., sp. nov., a butyric acid-producing bacterium of the family Lachnospiraceae isolated from the human faeces.</title>
        <authorList>
            <person name="Zou Y."/>
            <person name="Xue W."/>
            <person name="Luo G."/>
            <person name="Lv M."/>
        </authorList>
    </citation>
    <scope>NUCLEOTIDE SEQUENCE [LARGE SCALE GENOMIC DNA]</scope>
    <source>
        <strain evidence="5 6">TF01-11</strain>
    </source>
</reference>
<evidence type="ECO:0000313" key="6">
    <source>
        <dbReference type="Proteomes" id="UP000050833"/>
    </source>
</evidence>